<keyword evidence="2" id="KW-0472">Membrane</keyword>
<feature type="compositionally biased region" description="Basic and acidic residues" evidence="1">
    <location>
        <begin position="70"/>
        <end position="79"/>
    </location>
</feature>
<sequence>MSSAPQRQAHPSATGHRYRLEVNAFDRVSSLLVSLLVLIGTTVAVMIIVFLFRRFSPETEQPLLQRIPKMRGEPPKGYEEDIEPPGLEDAPTDVPPQLQDTLKELTNAITSKTAMLSNEVFQSDAAASGYGTGKGHKDYDGTGGEGGNMPIQELRFDPASDLDYARMIDFFGGELAVLDRRNNKVYYAKNLAQGSPTTREGTPEAENKANRYRLLSSGVLGQIELRLARKAGIMKAGAIILVFYPDETANKFFVAEEKMMFKNGVKALEDVDRTVFRITKEGREYVISVEDQKYF</sequence>
<proteinExistence type="predicted"/>
<accession>A0A9X2FA27</accession>
<dbReference type="AlphaFoldDB" id="A0A9X2FA27"/>
<keyword evidence="4" id="KW-1185">Reference proteome</keyword>
<evidence type="ECO:0000256" key="2">
    <source>
        <dbReference type="SAM" id="Phobius"/>
    </source>
</evidence>
<protein>
    <submittedName>
        <fullName evidence="3">Uncharacterized protein</fullName>
    </submittedName>
</protein>
<feature type="transmembrane region" description="Helical" evidence="2">
    <location>
        <begin position="31"/>
        <end position="52"/>
    </location>
</feature>
<gene>
    <name evidence="3" type="ORF">NG895_12400</name>
</gene>
<keyword evidence="2" id="KW-1133">Transmembrane helix</keyword>
<feature type="region of interest" description="Disordered" evidence="1">
    <location>
        <begin position="69"/>
        <end position="89"/>
    </location>
</feature>
<dbReference type="Proteomes" id="UP001155241">
    <property type="component" value="Unassembled WGS sequence"/>
</dbReference>
<dbReference type="EMBL" id="JAMXLR010000038">
    <property type="protein sequence ID" value="MCO6044709.1"/>
    <property type="molecule type" value="Genomic_DNA"/>
</dbReference>
<keyword evidence="2" id="KW-0812">Transmembrane</keyword>
<name>A0A9X2FA27_9BACT</name>
<comment type="caution">
    <text evidence="3">The sequence shown here is derived from an EMBL/GenBank/DDBJ whole genome shotgun (WGS) entry which is preliminary data.</text>
</comment>
<evidence type="ECO:0000256" key="1">
    <source>
        <dbReference type="SAM" id="MobiDB-lite"/>
    </source>
</evidence>
<evidence type="ECO:0000313" key="3">
    <source>
        <dbReference type="EMBL" id="MCO6044709.1"/>
    </source>
</evidence>
<dbReference type="RefSeq" id="WP_252852825.1">
    <property type="nucleotide sequence ID" value="NZ_JAMXLR010000038.1"/>
</dbReference>
<reference evidence="3" key="1">
    <citation type="submission" date="2022-06" db="EMBL/GenBank/DDBJ databases">
        <title>Aeoliella straminimaris, a novel planctomycete from sediments.</title>
        <authorList>
            <person name="Vitorino I.R."/>
            <person name="Lage O.M."/>
        </authorList>
    </citation>
    <scope>NUCLEOTIDE SEQUENCE</scope>
    <source>
        <strain evidence="3">ICT_H6.2</strain>
    </source>
</reference>
<organism evidence="3 4">
    <name type="scientific">Aeoliella straminimaris</name>
    <dbReference type="NCBI Taxonomy" id="2954799"/>
    <lineage>
        <taxon>Bacteria</taxon>
        <taxon>Pseudomonadati</taxon>
        <taxon>Planctomycetota</taxon>
        <taxon>Planctomycetia</taxon>
        <taxon>Pirellulales</taxon>
        <taxon>Lacipirellulaceae</taxon>
        <taxon>Aeoliella</taxon>
    </lineage>
</organism>
<evidence type="ECO:0000313" key="4">
    <source>
        <dbReference type="Proteomes" id="UP001155241"/>
    </source>
</evidence>